<comment type="catalytic activity">
    <reaction evidence="1 11">
        <text>Endohydrolysis of (1-&gt;4)-alpha-D-glucosidic linkages in polysaccharides containing three or more (1-&gt;4)-alpha-linked D-glucose units.</text>
        <dbReference type="EC" id="3.2.1.1"/>
    </reaction>
</comment>
<evidence type="ECO:0000313" key="14">
    <source>
        <dbReference type="EMBL" id="CCO32600.1"/>
    </source>
</evidence>
<dbReference type="SUPFAM" id="SSF51011">
    <property type="entry name" value="Glycosyl hydrolase domain"/>
    <property type="match status" value="2"/>
</dbReference>
<keyword evidence="7" id="KW-0106">Calcium</keyword>
<dbReference type="PANTHER" id="PTHR43447">
    <property type="entry name" value="ALPHA-AMYLASE"/>
    <property type="match status" value="1"/>
</dbReference>
<dbReference type="CDD" id="cd11317">
    <property type="entry name" value="AmyAc_bac_euk_AmyA"/>
    <property type="match status" value="1"/>
</dbReference>
<dbReference type="GO" id="GO:0004556">
    <property type="term" value="F:alpha-amylase activity"/>
    <property type="evidence" value="ECO:0007669"/>
    <property type="project" value="UniProtKB-UniRule"/>
</dbReference>
<evidence type="ECO:0000256" key="7">
    <source>
        <dbReference type="ARBA" id="ARBA00022837"/>
    </source>
</evidence>
<accession>M5C0W9</accession>
<dbReference type="SMART" id="SM00642">
    <property type="entry name" value="Aamy"/>
    <property type="match status" value="1"/>
</dbReference>
<evidence type="ECO:0000256" key="1">
    <source>
        <dbReference type="ARBA" id="ARBA00000548"/>
    </source>
</evidence>
<feature type="domain" description="Alpha-amylase C-terminal" evidence="12">
    <location>
        <begin position="704"/>
        <end position="788"/>
    </location>
</feature>
<dbReference type="InterPro" id="IPR006047">
    <property type="entry name" value="GH13_cat_dom"/>
</dbReference>
<keyword evidence="9 11" id="KW-0326">Glycosidase</keyword>
<gene>
    <name evidence="14" type="primary">amlB1</name>
    <name evidence="14" type="ORF">BN14_06663</name>
</gene>
<comment type="similarity">
    <text evidence="3 10">Belongs to the glycosyl hydrolase 13 family.</text>
</comment>
<evidence type="ECO:0000259" key="13">
    <source>
        <dbReference type="SMART" id="SM00642"/>
    </source>
</evidence>
<dbReference type="GO" id="GO:0046872">
    <property type="term" value="F:metal ion binding"/>
    <property type="evidence" value="ECO:0007669"/>
    <property type="project" value="UniProtKB-KW"/>
</dbReference>
<evidence type="ECO:0000256" key="3">
    <source>
        <dbReference type="ARBA" id="ARBA00008061"/>
    </source>
</evidence>
<sequence>MIGKCKGAGVKVMVDTIWNHMAGVDNGVGTAGTPIMITLACTIGTISIIAAWLTNNDDIQNWGDNEQLWNCELSNLADLNSNSVEVQKKLAQFTNDLLSLGVDGLRLDAAKHIHPWDIGQVINQLSRKPDYITQEIIDTSGSMVGMYTGIGDIQEFRYPEALRDAFNWNGIAGLRGIENRGWLSSNSANVFITNHDQEHDGAVLSYKSGSNVYTLAHVFMLSYPYGTPTILSSYTFNDKNEGAPNGAYGTCYGAGGVNGWLCQHRWTPIAGMIGFYNQVGTAGLTNWAQGSNQQIAFGRGDAGFVAINNEDWAWTSTFQTSLSSGTYCDVASGKKEGNNCTGGRRAPNNDKKVLVQMFGWNWKSLAAECEQFLGPAGVGYVQVNPPQEHLSGDAWWVDYQAVSYQLQSKRGSRSDFAEMVGRCKNAGVRVSVVKDMIWNHMAGVDNGDGNAGTHFSHYNYPGLYSWNDFHHCGTNNDDIQNWDDRNQLWNCQLVNLADLNTSSVYVQDKLADFTNDVLGLGVDGLRLDAAKHMSPDDIRAIMGKLSRRPSYISQEIVDTGGSMVGMYTDIGDVQEFRYPEALKAAFTGGGIAGLRGIENRGWLASNSANVFVTNHDQERGNTALTYKSGSVYTLAHVFMLSYPYGTPTILSSYEFDNGNSGAPNGAYGTCSGAGGAGGWLCQHRWNAIAGMIGFYNQVGTAGLGNWVQGSNQQIAFGRGSSGFVAINNEDWQWTQTFQTSLPSGTYCDVVSGRKNGGECTGGKVTISNGSFTVTIPSRTAVAYHIGAKN</sequence>
<evidence type="ECO:0000256" key="10">
    <source>
        <dbReference type="RuleBase" id="RU003615"/>
    </source>
</evidence>
<dbReference type="Proteomes" id="UP000012065">
    <property type="component" value="Unassembled WGS sequence"/>
</dbReference>
<dbReference type="InterPro" id="IPR006048">
    <property type="entry name" value="A-amylase/branching_C"/>
</dbReference>
<dbReference type="EMBL" id="CAOJ01010115">
    <property type="protein sequence ID" value="CCO32600.1"/>
    <property type="molecule type" value="Genomic_DNA"/>
</dbReference>
<keyword evidence="6 11" id="KW-0378">Hydrolase</keyword>
<dbReference type="SUPFAM" id="SSF51445">
    <property type="entry name" value="(Trans)glycosidases"/>
    <property type="match status" value="2"/>
</dbReference>
<dbReference type="Pfam" id="PF02806">
    <property type="entry name" value="Alpha-amylase_C"/>
    <property type="match status" value="2"/>
</dbReference>
<dbReference type="AlphaFoldDB" id="M5C0W9"/>
<evidence type="ECO:0000256" key="11">
    <source>
        <dbReference type="RuleBase" id="RU361134"/>
    </source>
</evidence>
<organism evidence="14 15">
    <name type="scientific">Thanatephorus cucumeris (strain AG1-IB / isolate 7/3/14)</name>
    <name type="common">Lettuce bottom rot fungus</name>
    <name type="synonym">Rhizoctonia solani</name>
    <dbReference type="NCBI Taxonomy" id="1108050"/>
    <lineage>
        <taxon>Eukaryota</taxon>
        <taxon>Fungi</taxon>
        <taxon>Dikarya</taxon>
        <taxon>Basidiomycota</taxon>
        <taxon>Agaricomycotina</taxon>
        <taxon>Agaricomycetes</taxon>
        <taxon>Cantharellales</taxon>
        <taxon>Ceratobasidiaceae</taxon>
        <taxon>Rhizoctonia</taxon>
        <taxon>Rhizoctonia solani AG-1</taxon>
    </lineage>
</organism>
<evidence type="ECO:0000259" key="12">
    <source>
        <dbReference type="SMART" id="SM00632"/>
    </source>
</evidence>
<feature type="domain" description="Glycosyl hydrolase family 13 catalytic" evidence="13">
    <location>
        <begin position="352"/>
        <end position="695"/>
    </location>
</feature>
<evidence type="ECO:0000313" key="15">
    <source>
        <dbReference type="Proteomes" id="UP000012065"/>
    </source>
</evidence>
<dbReference type="HOGENOM" id="CLU_355723_0_0_1"/>
<evidence type="ECO:0000256" key="5">
    <source>
        <dbReference type="ARBA" id="ARBA00022723"/>
    </source>
</evidence>
<comment type="cofactor">
    <cofactor evidence="2">
        <name>Ca(2+)</name>
        <dbReference type="ChEBI" id="CHEBI:29108"/>
    </cofactor>
</comment>
<evidence type="ECO:0000256" key="9">
    <source>
        <dbReference type="ARBA" id="ARBA00023295"/>
    </source>
</evidence>
<dbReference type="InterPro" id="IPR017853">
    <property type="entry name" value="GH"/>
</dbReference>
<dbReference type="InterPro" id="IPR006046">
    <property type="entry name" value="Alpha_amylase"/>
</dbReference>
<dbReference type="InterPro" id="IPR031319">
    <property type="entry name" value="A-amylase_C"/>
</dbReference>
<name>M5C0W9_THACB</name>
<keyword evidence="8 11" id="KW-0119">Carbohydrate metabolism</keyword>
<comment type="caution">
    <text evidence="14">The sequence shown here is derived from an EMBL/GenBank/DDBJ whole genome shotgun (WGS) entry which is preliminary data.</text>
</comment>
<dbReference type="InterPro" id="IPR013780">
    <property type="entry name" value="Glyco_hydro_b"/>
</dbReference>
<dbReference type="EC" id="3.2.1.1" evidence="4 11"/>
<dbReference type="GO" id="GO:0005975">
    <property type="term" value="P:carbohydrate metabolic process"/>
    <property type="evidence" value="ECO:0007669"/>
    <property type="project" value="InterPro"/>
</dbReference>
<dbReference type="Gene3D" id="3.20.20.80">
    <property type="entry name" value="Glycosidases"/>
    <property type="match status" value="2"/>
</dbReference>
<proteinExistence type="inferred from homology"/>
<dbReference type="Pfam" id="PF00128">
    <property type="entry name" value="Alpha-amylase"/>
    <property type="match status" value="1"/>
</dbReference>
<keyword evidence="5" id="KW-0479">Metal-binding</keyword>
<dbReference type="PRINTS" id="PR00110">
    <property type="entry name" value="ALPHAAMYLASE"/>
</dbReference>
<reference evidence="14 15" key="1">
    <citation type="journal article" date="2013" name="J. Biotechnol.">
        <title>Establishment and interpretation of the genome sequence of the phytopathogenic fungus Rhizoctonia solani AG1-IB isolate 7/3/14.</title>
        <authorList>
            <person name="Wibberg D.W."/>
            <person name="Jelonek L.J."/>
            <person name="Rupp O.R."/>
            <person name="Hennig M.H."/>
            <person name="Eikmeyer F.E."/>
            <person name="Goesmann A.G."/>
            <person name="Hartmann A.H."/>
            <person name="Borriss R.B."/>
            <person name="Grosch R.G."/>
            <person name="Puehler A.P."/>
            <person name="Schlueter A.S."/>
        </authorList>
    </citation>
    <scope>NUCLEOTIDE SEQUENCE [LARGE SCALE GENOMIC DNA]</scope>
    <source>
        <strain evidence="15">AG1-IB / isolate 7/3/14</strain>
    </source>
</reference>
<evidence type="ECO:0000256" key="8">
    <source>
        <dbReference type="ARBA" id="ARBA00023277"/>
    </source>
</evidence>
<dbReference type="SMART" id="SM00632">
    <property type="entry name" value="Aamy_C"/>
    <property type="match status" value="2"/>
</dbReference>
<evidence type="ECO:0000256" key="6">
    <source>
        <dbReference type="ARBA" id="ARBA00022801"/>
    </source>
</evidence>
<evidence type="ECO:0000256" key="2">
    <source>
        <dbReference type="ARBA" id="ARBA00001913"/>
    </source>
</evidence>
<feature type="domain" description="Alpha-amylase C-terminal" evidence="12">
    <location>
        <begin position="285"/>
        <end position="395"/>
    </location>
</feature>
<dbReference type="Gene3D" id="2.60.40.1180">
    <property type="entry name" value="Golgi alpha-mannosidase II"/>
    <property type="match status" value="2"/>
</dbReference>
<evidence type="ECO:0000256" key="4">
    <source>
        <dbReference type="ARBA" id="ARBA00012595"/>
    </source>
</evidence>
<protein>
    <recommendedName>
        <fullName evidence="4 11">Alpha-amylase</fullName>
        <ecNumber evidence="4 11">3.2.1.1</ecNumber>
    </recommendedName>
</protein>